<accession>A0A1V6YYA4</accession>
<name>A0A1V6YYA4_PENNA</name>
<protein>
    <submittedName>
        <fullName evidence="1">Uncharacterized protein</fullName>
    </submittedName>
</protein>
<dbReference type="AlphaFoldDB" id="A0A1V6YYA4"/>
<proteinExistence type="predicted"/>
<sequence>MLPSVWLSSVKVSTGADRKPPLVHPCLWTMMLTTEMAMKMAAPQAAMAMTAGRASMVASLVCHRADSEAV</sequence>
<evidence type="ECO:0000313" key="1">
    <source>
        <dbReference type="EMBL" id="OQE92419.1"/>
    </source>
</evidence>
<keyword evidence="2" id="KW-1185">Reference proteome</keyword>
<gene>
    <name evidence="1" type="ORF">PENNAL_c0007G05206</name>
</gene>
<dbReference type="Proteomes" id="UP000191691">
    <property type="component" value="Unassembled WGS sequence"/>
</dbReference>
<reference evidence="2" key="1">
    <citation type="journal article" date="2017" name="Nat. Microbiol.">
        <title>Global analysis of biosynthetic gene clusters reveals vast potential of secondary metabolite production in Penicillium species.</title>
        <authorList>
            <person name="Nielsen J.C."/>
            <person name="Grijseels S."/>
            <person name="Prigent S."/>
            <person name="Ji B."/>
            <person name="Dainat J."/>
            <person name="Nielsen K.F."/>
            <person name="Frisvad J.C."/>
            <person name="Workman M."/>
            <person name="Nielsen J."/>
        </authorList>
    </citation>
    <scope>NUCLEOTIDE SEQUENCE [LARGE SCALE GENOMIC DNA]</scope>
    <source>
        <strain evidence="2">IBT 13039</strain>
    </source>
</reference>
<dbReference type="EMBL" id="MOOB01000007">
    <property type="protein sequence ID" value="OQE92419.1"/>
    <property type="molecule type" value="Genomic_DNA"/>
</dbReference>
<organism evidence="1 2">
    <name type="scientific">Penicillium nalgiovense</name>
    <dbReference type="NCBI Taxonomy" id="60175"/>
    <lineage>
        <taxon>Eukaryota</taxon>
        <taxon>Fungi</taxon>
        <taxon>Dikarya</taxon>
        <taxon>Ascomycota</taxon>
        <taxon>Pezizomycotina</taxon>
        <taxon>Eurotiomycetes</taxon>
        <taxon>Eurotiomycetidae</taxon>
        <taxon>Eurotiales</taxon>
        <taxon>Aspergillaceae</taxon>
        <taxon>Penicillium</taxon>
    </lineage>
</organism>
<comment type="caution">
    <text evidence="1">The sequence shown here is derived from an EMBL/GenBank/DDBJ whole genome shotgun (WGS) entry which is preliminary data.</text>
</comment>
<evidence type="ECO:0000313" key="2">
    <source>
        <dbReference type="Proteomes" id="UP000191691"/>
    </source>
</evidence>